<feature type="non-terminal residue" evidence="1">
    <location>
        <position position="237"/>
    </location>
</feature>
<accession>A0A2M8Q9G5</accession>
<protein>
    <submittedName>
        <fullName evidence="1">DNA polymerase III subunit delta</fullName>
    </submittedName>
</protein>
<reference evidence="1 2" key="1">
    <citation type="submission" date="2017-11" db="EMBL/GenBank/DDBJ databases">
        <title>Evolution of Phototrophy in the Chloroflexi Phylum Driven by Horizontal Gene Transfer.</title>
        <authorList>
            <person name="Ward L.M."/>
            <person name="Hemp J."/>
            <person name="Shih P.M."/>
            <person name="Mcglynn S.E."/>
            <person name="Fischer W."/>
        </authorList>
    </citation>
    <scope>NUCLEOTIDE SEQUENCE [LARGE SCALE GENOMIC DNA]</scope>
    <source>
        <strain evidence="1">JP3_7</strain>
    </source>
</reference>
<dbReference type="GO" id="GO:0006261">
    <property type="term" value="P:DNA-templated DNA replication"/>
    <property type="evidence" value="ECO:0007669"/>
    <property type="project" value="TreeGrafter"/>
</dbReference>
<sequence length="237" mass="26065">MNDWGVIGHDWAVRRLQRTIERGQLAQSHLFVGPPAVGKATLALALARALLGGDDRSRALVNQRRHPDLLWVEPTGDGETIKVDQIRELLHALILAPVESRHRVAVVNDAHLITDSGQNAILKTLEEPNPSVVIVLIAPNTDTLLPTIVSRCQSLNLRPAPVHAIEEALLAQGVARERAALIARLSRGRIGWALRAVEDDEVLEARAERLNDLRTLLAANRTQRFAYAEKLARAEPA</sequence>
<evidence type="ECO:0000313" key="2">
    <source>
        <dbReference type="Proteomes" id="UP000230790"/>
    </source>
</evidence>
<dbReference type="InterPro" id="IPR027417">
    <property type="entry name" value="P-loop_NTPase"/>
</dbReference>
<dbReference type="Pfam" id="PF13177">
    <property type="entry name" value="DNA_pol3_delta2"/>
    <property type="match status" value="1"/>
</dbReference>
<dbReference type="InterPro" id="IPR050238">
    <property type="entry name" value="DNA_Rep/Repair_Clamp_Loader"/>
</dbReference>
<evidence type="ECO:0000313" key="1">
    <source>
        <dbReference type="EMBL" id="PJF46442.1"/>
    </source>
</evidence>
<comment type="caution">
    <text evidence="1">The sequence shown here is derived from an EMBL/GenBank/DDBJ whole genome shotgun (WGS) entry which is preliminary data.</text>
</comment>
<dbReference type="PANTHER" id="PTHR11669">
    <property type="entry name" value="REPLICATION FACTOR C / DNA POLYMERASE III GAMMA-TAU SUBUNIT"/>
    <property type="match status" value="1"/>
</dbReference>
<name>A0A2M8Q9G5_9CHLR</name>
<dbReference type="Gene3D" id="3.40.50.300">
    <property type="entry name" value="P-loop containing nucleotide triphosphate hydrolases"/>
    <property type="match status" value="1"/>
</dbReference>
<dbReference type="SUPFAM" id="SSF52540">
    <property type="entry name" value="P-loop containing nucleoside triphosphate hydrolases"/>
    <property type="match status" value="1"/>
</dbReference>
<dbReference type="EMBL" id="PGTN01000205">
    <property type="protein sequence ID" value="PJF46442.1"/>
    <property type="molecule type" value="Genomic_DNA"/>
</dbReference>
<proteinExistence type="predicted"/>
<gene>
    <name evidence="1" type="ORF">CUN48_13775</name>
</gene>
<dbReference type="Proteomes" id="UP000230790">
    <property type="component" value="Unassembled WGS sequence"/>
</dbReference>
<dbReference type="PANTHER" id="PTHR11669:SF8">
    <property type="entry name" value="DNA POLYMERASE III SUBUNIT DELTA"/>
    <property type="match status" value="1"/>
</dbReference>
<organism evidence="1 2">
    <name type="scientific">Candidatus Thermofonsia Clade 3 bacterium</name>
    <dbReference type="NCBI Taxonomy" id="2364212"/>
    <lineage>
        <taxon>Bacteria</taxon>
        <taxon>Bacillati</taxon>
        <taxon>Chloroflexota</taxon>
        <taxon>Candidatus Thermofontia</taxon>
        <taxon>Candidatus Thermofonsia Clade 3</taxon>
    </lineage>
</organism>
<dbReference type="AlphaFoldDB" id="A0A2M8Q9G5"/>